<name>A0A1G2P301_9BACT</name>
<evidence type="ECO:0000313" key="2">
    <source>
        <dbReference type="EMBL" id="OHA42089.1"/>
    </source>
</evidence>
<dbReference type="InterPro" id="IPR013216">
    <property type="entry name" value="Methyltransf_11"/>
</dbReference>
<dbReference type="Pfam" id="PF08241">
    <property type="entry name" value="Methyltransf_11"/>
    <property type="match status" value="1"/>
</dbReference>
<dbReference type="SUPFAM" id="SSF53335">
    <property type="entry name" value="S-adenosyl-L-methionine-dependent methyltransferases"/>
    <property type="match status" value="1"/>
</dbReference>
<feature type="domain" description="Methyltransferase type 11" evidence="1">
    <location>
        <begin position="55"/>
        <end position="132"/>
    </location>
</feature>
<organism evidence="2 3">
    <name type="scientific">Candidatus Taylorbacteria bacterium RIFCSPLOWO2_02_FULL_46_40</name>
    <dbReference type="NCBI Taxonomy" id="1802329"/>
    <lineage>
        <taxon>Bacteria</taxon>
        <taxon>Candidatus Tayloriibacteriota</taxon>
    </lineage>
</organism>
<dbReference type="GO" id="GO:0008757">
    <property type="term" value="F:S-adenosylmethionine-dependent methyltransferase activity"/>
    <property type="evidence" value="ECO:0007669"/>
    <property type="project" value="InterPro"/>
</dbReference>
<evidence type="ECO:0000313" key="3">
    <source>
        <dbReference type="Proteomes" id="UP000176429"/>
    </source>
</evidence>
<dbReference type="EMBL" id="MHSH01000012">
    <property type="protein sequence ID" value="OHA42089.1"/>
    <property type="molecule type" value="Genomic_DNA"/>
</dbReference>
<dbReference type="AlphaFoldDB" id="A0A1G2P301"/>
<evidence type="ECO:0000259" key="1">
    <source>
        <dbReference type="Pfam" id="PF08241"/>
    </source>
</evidence>
<sequence>MTDGKLFFTNPPEDARELIEKPANKNKWSKERWFAFDYFKQRLASEDTKEKVLCDIGVGTGPYRELTTPFSNFFGVDFFPYSPVDIVADLRKPLPIADNSCDIILCSEVLEHLPNPGLFVKEMGRIIRPGGYGLVSVPFLHVVHYAPYDFYRYTNFGLEYLFKEAGFSSIEIVNVGTPFDVYHSFEERFFSAYFLSYRFSNNKLVNTLIILWGRAIRKIINLLWKTVSHYTKAMPSSTETGLAFCLKVIK</sequence>
<proteinExistence type="predicted"/>
<dbReference type="InterPro" id="IPR029063">
    <property type="entry name" value="SAM-dependent_MTases_sf"/>
</dbReference>
<gene>
    <name evidence="2" type="ORF">A3H68_03230</name>
</gene>
<accession>A0A1G2P301</accession>
<protein>
    <recommendedName>
        <fullName evidence="1">Methyltransferase type 11 domain-containing protein</fullName>
    </recommendedName>
</protein>
<reference evidence="2 3" key="1">
    <citation type="journal article" date="2016" name="Nat. Commun.">
        <title>Thousands of microbial genomes shed light on interconnected biogeochemical processes in an aquifer system.</title>
        <authorList>
            <person name="Anantharaman K."/>
            <person name="Brown C.T."/>
            <person name="Hug L.A."/>
            <person name="Sharon I."/>
            <person name="Castelle C.J."/>
            <person name="Probst A.J."/>
            <person name="Thomas B.C."/>
            <person name="Singh A."/>
            <person name="Wilkins M.J."/>
            <person name="Karaoz U."/>
            <person name="Brodie E.L."/>
            <person name="Williams K.H."/>
            <person name="Hubbard S.S."/>
            <person name="Banfield J.F."/>
        </authorList>
    </citation>
    <scope>NUCLEOTIDE SEQUENCE [LARGE SCALE GENOMIC DNA]</scope>
</reference>
<comment type="caution">
    <text evidence="2">The sequence shown here is derived from an EMBL/GenBank/DDBJ whole genome shotgun (WGS) entry which is preliminary data.</text>
</comment>
<dbReference type="CDD" id="cd02440">
    <property type="entry name" value="AdoMet_MTases"/>
    <property type="match status" value="1"/>
</dbReference>
<dbReference type="Proteomes" id="UP000176429">
    <property type="component" value="Unassembled WGS sequence"/>
</dbReference>
<dbReference type="Gene3D" id="3.40.50.150">
    <property type="entry name" value="Vaccinia Virus protein VP39"/>
    <property type="match status" value="1"/>
</dbReference>